<reference evidence="2" key="1">
    <citation type="journal article" date="2023" name="Hortic. Res.">
        <title>A chromosome-level phased genome enabling allele-level studies in sweet orange: a case study on citrus Huanglongbing tolerance.</title>
        <authorList>
            <person name="Wu B."/>
            <person name="Yu Q."/>
            <person name="Deng Z."/>
            <person name="Duan Y."/>
            <person name="Luo F."/>
            <person name="Gmitter F. Jr."/>
        </authorList>
    </citation>
    <scope>NUCLEOTIDE SEQUENCE [LARGE SCALE GENOMIC DNA]</scope>
    <source>
        <strain evidence="2">cv. Valencia</strain>
    </source>
</reference>
<dbReference type="EMBL" id="CM039170">
    <property type="protein sequence ID" value="KAH9804270.1"/>
    <property type="molecule type" value="Genomic_DNA"/>
</dbReference>
<evidence type="ECO:0000313" key="2">
    <source>
        <dbReference type="Proteomes" id="UP000829398"/>
    </source>
</evidence>
<protein>
    <submittedName>
        <fullName evidence="1">Cellulose synthase-like protein E1</fullName>
    </submittedName>
</protein>
<dbReference type="Proteomes" id="UP000829398">
    <property type="component" value="Chromosome 1"/>
</dbReference>
<organism evidence="1 2">
    <name type="scientific">Citrus sinensis</name>
    <name type="common">Sweet orange</name>
    <name type="synonym">Citrus aurantium var. sinensis</name>
    <dbReference type="NCBI Taxonomy" id="2711"/>
    <lineage>
        <taxon>Eukaryota</taxon>
        <taxon>Viridiplantae</taxon>
        <taxon>Streptophyta</taxon>
        <taxon>Embryophyta</taxon>
        <taxon>Tracheophyta</taxon>
        <taxon>Spermatophyta</taxon>
        <taxon>Magnoliopsida</taxon>
        <taxon>eudicotyledons</taxon>
        <taxon>Gunneridae</taxon>
        <taxon>Pentapetalae</taxon>
        <taxon>rosids</taxon>
        <taxon>malvids</taxon>
        <taxon>Sapindales</taxon>
        <taxon>Rutaceae</taxon>
        <taxon>Aurantioideae</taxon>
        <taxon>Citrus</taxon>
    </lineage>
</organism>
<proteinExistence type="predicted"/>
<sequence length="727" mass="82624">MVPLFETKEAKARVSHKVFAATCFVGICLILIYRLVNFPKEEQGGRRRWAWIGIFMAEFFFSLFWIITQSVRWSVRHHLPFKDRLSLRHEEKLPGVDIFVCTADPISEPPTLVISTVLSVMSYNYPPEKLSVYLSDDAGSEFTFYALLEASHFSKYWIPFCKKFDVEPRSPEAWFAKKLGEKDKGTTYAQECLTIKKQYQDMKKRIESAIAKGSISKETRNQHKGFSEWNCKVTKQDHQSIVQIIVDGRDTNAVDKEGCQLPTLVYMAREKRSGCPHNFKAGAMNALIRVSSVISNGPVILNLDCDMYANDGDAIREALCFLLDEKRGHEIAFVQHPQRFDNICKNDLYANSYLVVNQVELAGIGSYDAALYCGTGCFHRRESLSGAKYPKDYRNINEAKNNDNRSVDELEKASKVLASCSYEKNTHWGKEMGLVYGCATEDVLTGLTIQCRGWKSMYFKPNKPAFLGVAPVTLDIALVQMKRWSEGLFQIFLSKYCPFIYGHGKIKFGAQMGYCNYLLWAPLSLPTLFYVIVPPLCLRHGISLFPKVSSLWFIPFAYVFVAQNAYSICEALSCGHKLKSWWNLQRMLIIRRTTAFFFGFVDCIVKQMGLSQTAFAITAKMVTEDVMERYEQEMMEFGSSSVMFTIVATLAMLNLFSLIGGFIDIIFLDFGALGNLMCQIILCGLMVLVNVPIYEALFIRKDKGCMPFSVMFKSMFLASLACLLPYV</sequence>
<name>A0ACB8P1T2_CITSI</name>
<evidence type="ECO:0000313" key="1">
    <source>
        <dbReference type="EMBL" id="KAH9804270.1"/>
    </source>
</evidence>
<keyword evidence="2" id="KW-1185">Reference proteome</keyword>
<gene>
    <name evidence="1" type="ORF">KPL71_002078</name>
</gene>
<accession>A0ACB8P1T2</accession>
<comment type="caution">
    <text evidence="1">The sequence shown here is derived from an EMBL/GenBank/DDBJ whole genome shotgun (WGS) entry which is preliminary data.</text>
</comment>